<dbReference type="EMBL" id="ABYI02000005">
    <property type="protein sequence ID" value="EEG75736.1"/>
    <property type="molecule type" value="Genomic_DNA"/>
</dbReference>
<dbReference type="STRING" id="553973.CLOHYLEM_04094"/>
<organism evidence="5 6">
    <name type="scientific">[Clostridium] hylemonae DSM 15053</name>
    <dbReference type="NCBI Taxonomy" id="553973"/>
    <lineage>
        <taxon>Bacteria</taxon>
        <taxon>Bacillati</taxon>
        <taxon>Bacillota</taxon>
        <taxon>Clostridia</taxon>
        <taxon>Lachnospirales</taxon>
        <taxon>Lachnospiraceae</taxon>
    </lineage>
</organism>
<keyword evidence="3" id="KW-0411">Iron-sulfur</keyword>
<sequence>MKIMEYIPAKTIVTRMKKPGEWFGADYNMNIYKGCCHGCIYCDSRSDCYGIDRFDEVRAKENALQIIRDDLRRKTKKGVIATGAMSDPYNPYEKELMLTRHALELCDAFEFGVTIATKSTLLMRDIDILESIREHSPVLCKVTITTAGDALSSKIEPGAPVSSSRFDMLGELSGRRIPAGILLMPVLPFLEDSDDNIRAIVRRAAQCGARFIYPAFGVTLRNNQRQWYLQKLDQLFPGEKLSEKYNKRYGTYYECRSPRAGKLWTCFKEECEKNEILYSMKDIIHNYKAPYKCEQLSLFDDNQFT</sequence>
<evidence type="ECO:0000256" key="2">
    <source>
        <dbReference type="ARBA" id="ARBA00023004"/>
    </source>
</evidence>
<dbReference type="CDD" id="cd01335">
    <property type="entry name" value="Radical_SAM"/>
    <property type="match status" value="1"/>
</dbReference>
<keyword evidence="6" id="KW-1185">Reference proteome</keyword>
<dbReference type="AlphaFoldDB" id="C0BWB1"/>
<keyword evidence="1" id="KW-0479">Metal-binding</keyword>
<reference evidence="5" key="2">
    <citation type="submission" date="2013-06" db="EMBL/GenBank/DDBJ databases">
        <title>Draft genome sequence of Clostridium hylemonae (DSM 15053).</title>
        <authorList>
            <person name="Sudarsanam P."/>
            <person name="Ley R."/>
            <person name="Guruge J."/>
            <person name="Turnbaugh P.J."/>
            <person name="Mahowald M."/>
            <person name="Liep D."/>
            <person name="Gordon J."/>
        </authorList>
    </citation>
    <scope>NUCLEOTIDE SEQUENCE</scope>
    <source>
        <strain evidence="5">DSM 15053</strain>
    </source>
</reference>
<dbReference type="SUPFAM" id="SSF102114">
    <property type="entry name" value="Radical SAM enzymes"/>
    <property type="match status" value="1"/>
</dbReference>
<proteinExistence type="predicted"/>
<dbReference type="InterPro" id="IPR040086">
    <property type="entry name" value="MJ0683-like"/>
</dbReference>
<dbReference type="Pfam" id="PF04055">
    <property type="entry name" value="Radical_SAM"/>
    <property type="match status" value="1"/>
</dbReference>
<comment type="caution">
    <text evidence="5">The sequence shown here is derived from an EMBL/GenBank/DDBJ whole genome shotgun (WGS) entry which is preliminary data.</text>
</comment>
<evidence type="ECO:0000256" key="3">
    <source>
        <dbReference type="ARBA" id="ARBA00023014"/>
    </source>
</evidence>
<dbReference type="PANTHER" id="PTHR43432:SF5">
    <property type="entry name" value="ELP3_MIAA_NIFB-LIKE RADICAL SAM CORE DOMAIN-CONTAINING PROTEIN"/>
    <property type="match status" value="1"/>
</dbReference>
<dbReference type="Proteomes" id="UP000004893">
    <property type="component" value="Unassembled WGS sequence"/>
</dbReference>
<dbReference type="PANTHER" id="PTHR43432">
    <property type="entry name" value="SLR0285 PROTEIN"/>
    <property type="match status" value="1"/>
</dbReference>
<dbReference type="InterPro" id="IPR007197">
    <property type="entry name" value="rSAM"/>
</dbReference>
<name>C0BWB1_9FIRM</name>
<dbReference type="GO" id="GO:0051536">
    <property type="term" value="F:iron-sulfur cluster binding"/>
    <property type="evidence" value="ECO:0007669"/>
    <property type="project" value="UniProtKB-KW"/>
</dbReference>
<dbReference type="InterPro" id="IPR058240">
    <property type="entry name" value="rSAM_sf"/>
</dbReference>
<dbReference type="GO" id="GO:0046872">
    <property type="term" value="F:metal ion binding"/>
    <property type="evidence" value="ECO:0007669"/>
    <property type="project" value="UniProtKB-KW"/>
</dbReference>
<dbReference type="SFLD" id="SFLDS00029">
    <property type="entry name" value="Radical_SAM"/>
    <property type="match status" value="1"/>
</dbReference>
<gene>
    <name evidence="5" type="ORF">CLOHYLEM_04094</name>
</gene>
<dbReference type="GO" id="GO:0003824">
    <property type="term" value="F:catalytic activity"/>
    <property type="evidence" value="ECO:0007669"/>
    <property type="project" value="InterPro"/>
</dbReference>
<evidence type="ECO:0000259" key="4">
    <source>
        <dbReference type="Pfam" id="PF04055"/>
    </source>
</evidence>
<evidence type="ECO:0000256" key="1">
    <source>
        <dbReference type="ARBA" id="ARBA00022723"/>
    </source>
</evidence>
<reference evidence="5" key="1">
    <citation type="submission" date="2009-02" db="EMBL/GenBank/DDBJ databases">
        <authorList>
            <person name="Fulton L."/>
            <person name="Clifton S."/>
            <person name="Fulton B."/>
            <person name="Xu J."/>
            <person name="Minx P."/>
            <person name="Pepin K.H."/>
            <person name="Johnson M."/>
            <person name="Bhonagiri V."/>
            <person name="Nash W.E."/>
            <person name="Mardis E.R."/>
            <person name="Wilson R.K."/>
        </authorList>
    </citation>
    <scope>NUCLEOTIDE SEQUENCE [LARGE SCALE GENOMIC DNA]</scope>
    <source>
        <strain evidence="5">DSM 15053</strain>
    </source>
</reference>
<keyword evidence="2" id="KW-0408">Iron</keyword>
<feature type="domain" description="Radical SAM core" evidence="4">
    <location>
        <begin position="29"/>
        <end position="194"/>
    </location>
</feature>
<evidence type="ECO:0000313" key="6">
    <source>
        <dbReference type="Proteomes" id="UP000004893"/>
    </source>
</evidence>
<evidence type="ECO:0000313" key="5">
    <source>
        <dbReference type="EMBL" id="EEG75736.1"/>
    </source>
</evidence>
<dbReference type="HOGENOM" id="CLU_015525_2_0_9"/>
<dbReference type="eggNOG" id="COG1533">
    <property type="taxonomic scope" value="Bacteria"/>
</dbReference>
<dbReference type="SFLD" id="SFLDG01084">
    <property type="entry name" value="Uncharacterised_Radical_SAM_Su"/>
    <property type="match status" value="1"/>
</dbReference>
<protein>
    <submittedName>
        <fullName evidence="5">Radical SAM domain protein</fullName>
    </submittedName>
</protein>
<dbReference type="Gene3D" id="3.80.30.30">
    <property type="match status" value="1"/>
</dbReference>
<accession>C0BWB1</accession>